<gene>
    <name evidence="5" type="ORF">ACFQ4R_03925</name>
</gene>
<evidence type="ECO:0000313" key="6">
    <source>
        <dbReference type="Proteomes" id="UP001597191"/>
    </source>
</evidence>
<dbReference type="EMBL" id="JBHTOH010000025">
    <property type="protein sequence ID" value="MFD1410762.1"/>
    <property type="molecule type" value="Genomic_DNA"/>
</dbReference>
<comment type="caution">
    <text evidence="5">The sequence shown here is derived from an EMBL/GenBank/DDBJ whole genome shotgun (WGS) entry which is preliminary data.</text>
</comment>
<organism evidence="5 6">
    <name type="scientific">Lapidilactobacillus gannanensis</name>
    <dbReference type="NCBI Taxonomy" id="2486002"/>
    <lineage>
        <taxon>Bacteria</taxon>
        <taxon>Bacillati</taxon>
        <taxon>Bacillota</taxon>
        <taxon>Bacilli</taxon>
        <taxon>Lactobacillales</taxon>
        <taxon>Lactobacillaceae</taxon>
        <taxon>Lapidilactobacillus</taxon>
    </lineage>
</organism>
<proteinExistence type="predicted"/>
<keyword evidence="2" id="KW-0378">Hydrolase</keyword>
<keyword evidence="3" id="KW-0067">ATP-binding</keyword>
<keyword evidence="6" id="KW-1185">Reference proteome</keyword>
<name>A0ABW4BPA2_9LACO</name>
<evidence type="ECO:0000256" key="1">
    <source>
        <dbReference type="ARBA" id="ARBA00022741"/>
    </source>
</evidence>
<dbReference type="Pfam" id="PF12684">
    <property type="entry name" value="DUF3799"/>
    <property type="match status" value="1"/>
</dbReference>
<sequence>MPTSNLIQLNSQNYYDADTDWQYMSVSLFKDFMKCEASALDKLKSNKLADENATPLIVGNYVHSYFESPESHATFIESKKDLITTRSGSLRSEYKLADKMIERLKNSEFFNWLYQGKKEAIVTGDLFGTRWKGKIDCLDVENGRFIDLKTSADLNRVFWSKRYGGKVLWLQEYGYIMQMSIYKHLLEQQYKKKFDPIIFAVSKTDPVGIQGYEIYKDPDLMELEDAYVQRTLPRVLKVIHGEVAPTWCHKCDWCKEHQLGQNMMSVSQATNIAINN</sequence>
<reference evidence="6" key="1">
    <citation type="journal article" date="2019" name="Int. J. Syst. Evol. Microbiol.">
        <title>The Global Catalogue of Microorganisms (GCM) 10K type strain sequencing project: providing services to taxonomists for standard genome sequencing and annotation.</title>
        <authorList>
            <consortium name="The Broad Institute Genomics Platform"/>
            <consortium name="The Broad Institute Genome Sequencing Center for Infectious Disease"/>
            <person name="Wu L."/>
            <person name="Ma J."/>
        </authorList>
    </citation>
    <scope>NUCLEOTIDE SEQUENCE [LARGE SCALE GENOMIC DNA]</scope>
    <source>
        <strain evidence="6">CCM 8937</strain>
    </source>
</reference>
<keyword evidence="2" id="KW-0347">Helicase</keyword>
<evidence type="ECO:0000256" key="2">
    <source>
        <dbReference type="ARBA" id="ARBA00022806"/>
    </source>
</evidence>
<evidence type="ECO:0000313" key="5">
    <source>
        <dbReference type="EMBL" id="MFD1410762.1"/>
    </source>
</evidence>
<keyword evidence="1" id="KW-0547">Nucleotide-binding</keyword>
<feature type="domain" description="Putative exodeoxyribonuclease 8 PDDEXK-like" evidence="4">
    <location>
        <begin position="25"/>
        <end position="256"/>
    </location>
</feature>
<dbReference type="InterPro" id="IPR024432">
    <property type="entry name" value="Put_RecE_PDDEXK-like_dom"/>
</dbReference>
<accession>A0ABW4BPA2</accession>
<dbReference type="RefSeq" id="WP_225420151.1">
    <property type="nucleotide sequence ID" value="NZ_JBHTOH010000025.1"/>
</dbReference>
<dbReference type="InterPro" id="IPR011604">
    <property type="entry name" value="PDDEXK-like_dom_sf"/>
</dbReference>
<evidence type="ECO:0000259" key="4">
    <source>
        <dbReference type="Pfam" id="PF12684"/>
    </source>
</evidence>
<evidence type="ECO:0000256" key="3">
    <source>
        <dbReference type="ARBA" id="ARBA00022840"/>
    </source>
</evidence>
<protein>
    <submittedName>
        <fullName evidence="5">PD-(D/E)XK nuclease-like domain-containing protein</fullName>
    </submittedName>
</protein>
<dbReference type="Gene3D" id="3.90.320.10">
    <property type="match status" value="1"/>
</dbReference>
<dbReference type="Proteomes" id="UP001597191">
    <property type="component" value="Unassembled WGS sequence"/>
</dbReference>